<evidence type="ECO:0000259" key="3">
    <source>
        <dbReference type="PROSITE" id="PS50238"/>
    </source>
</evidence>
<feature type="compositionally biased region" description="Low complexity" evidence="1">
    <location>
        <begin position="372"/>
        <end position="394"/>
    </location>
</feature>
<proteinExistence type="predicted"/>
<dbReference type="PANTHER" id="PTHR45876:SF8">
    <property type="entry name" value="FI04035P"/>
    <property type="match status" value="1"/>
</dbReference>
<reference evidence="5" key="1">
    <citation type="submission" date="2021-11" db="EMBL/GenBank/DDBJ databases">
        <authorList>
            <person name="Schell T."/>
        </authorList>
    </citation>
    <scope>NUCLEOTIDE SEQUENCE</scope>
    <source>
        <strain evidence="5">M5</strain>
    </source>
</reference>
<dbReference type="InterPro" id="IPR001202">
    <property type="entry name" value="WW_dom"/>
</dbReference>
<feature type="region of interest" description="Disordered" evidence="1">
    <location>
        <begin position="84"/>
        <end position="406"/>
    </location>
</feature>
<comment type="caution">
    <text evidence="5">The sequence shown here is derived from an EMBL/GenBank/DDBJ whole genome shotgun (WGS) entry which is preliminary data.</text>
</comment>
<feature type="compositionally biased region" description="Polar residues" evidence="1">
    <location>
        <begin position="131"/>
        <end position="141"/>
    </location>
</feature>
<dbReference type="EMBL" id="CAKKLH010000332">
    <property type="protein sequence ID" value="CAH0112841.1"/>
    <property type="molecule type" value="Genomic_DNA"/>
</dbReference>
<dbReference type="FunFam" id="1.25.40.530:FF:000007">
    <property type="entry name" value="Rho GTPase-activating protein 39"/>
    <property type="match status" value="1"/>
</dbReference>
<dbReference type="GO" id="GO:0005096">
    <property type="term" value="F:GTPase activator activity"/>
    <property type="evidence" value="ECO:0007669"/>
    <property type="project" value="TreeGrafter"/>
</dbReference>
<dbReference type="InterPro" id="IPR000857">
    <property type="entry name" value="MyTH4_dom"/>
</dbReference>
<dbReference type="PROSITE" id="PS50238">
    <property type="entry name" value="RHOGAP"/>
    <property type="match status" value="1"/>
</dbReference>
<sequence length="1329" mass="145468">MEWVEIIEPRTKEHMYANLTTGECVWDPPPGVSVKRTTDNQWWELFDHKTSRFYYYNAATQRTVWHRPPNCDIIPLAKLQTLKQNTQVKSPSQDSASSKGGGGGGDESLSPSQNGPSTENVRQPAAKKESVSTQTPSRSALNRNDRNGSTGGSGTRRSVEKHQDSSRPSSGGGGSMMTGTATQTCSTSPVASPRPHRRHHHHHHHHNHHNHQCGSSTSGSINKHVGGHCPQSDEDADSSHLEPLAQLSAQQQQQRKVRRGTSHGHGWYNRHGKSQDSGRSSDSSTLSLSKRSDKLGSSAGGSSLTSPLRATPASGGRRPTLDPPPLEFGIGSTSSTPLSSRKKGSSTNNSGGVGGLELSRQRSLDSETSPVSGLMGSAGLLMGSSNSTSTTPTPIRSHKPNDLFYRDGSLSRSLSFMQQRRPQTARGQGPLFDLWSPQREHQLLSGANSESAPGVDSLCTPMINRKQRSFESGGSGGSTGKPARVYHSQLDSPKLQHLSSSSSQQQQTRQQRPLGSSASFRTSTGSGGRGDQPQRQFGGGSFGSDSSPSPKRESKEQRDSLGRVLRSTDSSPHSAGDSGLATTGSRASQDSRTKTNATTKSSPSSSSPSAQLGAIGNSSQPTSGSVAEVANGSSSIEAAGGPVYDPVPLYSNIDYNYYLDSKAQAHLLPLQQYILEQAKLSGYRFGDSSPIAEDGGGGGGGGAGGRSGGDHYRSDDEEEHDSLRHRLRVPTHLHPPEHDDSDDFADDEGMSNVEDSSSLEYLDESQYLEEDDHYTQFLLPPAPPHRQQSKTLLHHFGPGSGPNPSGYTVSADVIVEPEYTEADPGISGGTYRSLPDGPMASSGPVVVSPHSSSVLMHSGSTSSLRPSRPKESMMIHPSSSLYSPVMDRAGPFAMEGFRQSVDSAIPAPSSKTSPLQRSSSTLGPNGKGPTTPTDGDIEKYAQSHLNIHKKGLFRKNLSIRDMLSWSKDPIRKPMLPLEDKTLKKEACDLFKLVQIYMGDRKCKPGMTCNSVALELCNHAWNKPSLRDELYLHICRQTTENPRKESLRRGWELMAVCLYFFPPSPKLEPYLDGYINRHRDPGLNFTEVAKWPIHVQVSHYATISCRRLMRIGASGRRQERKPTLEEIEQARLQIFRPSMFGITLEEIMMVQRDRFPHRKLPWIQTTLSEEILRLQGAQTEGIFRCTKSIVLKNRMDQWEVCPVSDAHVPASLLKLWYRELYESLIPDELYQDCVQYCADPERAVAIVHRLPEFHRLVLSYLIRFLQIFSQTEVSSVTKMDASNLAMVMAPNCLRCNASDPKVIFDNARKEMAFIRTLIQHLDTSFMEGVV</sequence>
<dbReference type="FunFam" id="1.10.555.10:FF:000045">
    <property type="entry name" value="RhoGAP domain containing protein"/>
    <property type="match status" value="1"/>
</dbReference>
<accession>A0A8J2S218</accession>
<feature type="region of interest" description="Disordered" evidence="1">
    <location>
        <begin position="821"/>
        <end position="878"/>
    </location>
</feature>
<feature type="compositionally biased region" description="Basic and acidic residues" evidence="1">
    <location>
        <begin position="550"/>
        <end position="561"/>
    </location>
</feature>
<evidence type="ECO:0000313" key="6">
    <source>
        <dbReference type="Proteomes" id="UP000789390"/>
    </source>
</evidence>
<protein>
    <recommendedName>
        <fullName evidence="7">Rho GTPase-activating protein 39</fullName>
    </recommendedName>
</protein>
<dbReference type="FunFam" id="2.20.70.10:FF:000022">
    <property type="entry name" value="Rho GTPase activating protein 39"/>
    <property type="match status" value="1"/>
</dbReference>
<evidence type="ECO:0000259" key="4">
    <source>
        <dbReference type="PROSITE" id="PS51016"/>
    </source>
</evidence>
<feature type="compositionally biased region" description="Low complexity" evidence="1">
    <location>
        <begin position="275"/>
        <end position="308"/>
    </location>
</feature>
<dbReference type="SMART" id="SM00139">
    <property type="entry name" value="MyTH4"/>
    <property type="match status" value="1"/>
</dbReference>
<gene>
    <name evidence="5" type="ORF">DGAL_LOCUS16634</name>
</gene>
<dbReference type="SUPFAM" id="SSF51045">
    <property type="entry name" value="WW domain"/>
    <property type="match status" value="1"/>
</dbReference>
<evidence type="ECO:0008006" key="7">
    <source>
        <dbReference type="Google" id="ProtNLM"/>
    </source>
</evidence>
<dbReference type="PROSITE" id="PS51016">
    <property type="entry name" value="MYTH4"/>
    <property type="match status" value="1"/>
</dbReference>
<feature type="region of interest" description="Disordered" evidence="1">
    <location>
        <begin position="689"/>
        <end position="757"/>
    </location>
</feature>
<feature type="region of interest" description="Disordered" evidence="1">
    <location>
        <begin position="903"/>
        <end position="937"/>
    </location>
</feature>
<dbReference type="SUPFAM" id="SSF48350">
    <property type="entry name" value="GTPase activation domain, GAP"/>
    <property type="match status" value="1"/>
</dbReference>
<dbReference type="InterPro" id="IPR008936">
    <property type="entry name" value="Rho_GTPase_activation_prot"/>
</dbReference>
<dbReference type="PANTHER" id="PTHR45876">
    <property type="entry name" value="FI04035P"/>
    <property type="match status" value="1"/>
</dbReference>
<dbReference type="Gene3D" id="1.25.40.530">
    <property type="entry name" value="MyTH4 domain"/>
    <property type="match status" value="1"/>
</dbReference>
<feature type="compositionally biased region" description="Basic residues" evidence="1">
    <location>
        <begin position="255"/>
        <end position="272"/>
    </location>
</feature>
<feature type="compositionally biased region" description="Polar residues" evidence="1">
    <location>
        <begin position="909"/>
        <end position="933"/>
    </location>
</feature>
<dbReference type="InterPro" id="IPR000198">
    <property type="entry name" value="RhoGAP_dom"/>
</dbReference>
<dbReference type="PROSITE" id="PS50020">
    <property type="entry name" value="WW_DOMAIN_2"/>
    <property type="match status" value="1"/>
</dbReference>
<feature type="domain" description="Rho-GAP" evidence="3">
    <location>
        <begin position="1141"/>
        <end position="1324"/>
    </location>
</feature>
<organism evidence="5 6">
    <name type="scientific">Daphnia galeata</name>
    <dbReference type="NCBI Taxonomy" id="27404"/>
    <lineage>
        <taxon>Eukaryota</taxon>
        <taxon>Metazoa</taxon>
        <taxon>Ecdysozoa</taxon>
        <taxon>Arthropoda</taxon>
        <taxon>Crustacea</taxon>
        <taxon>Branchiopoda</taxon>
        <taxon>Diplostraca</taxon>
        <taxon>Cladocera</taxon>
        <taxon>Anomopoda</taxon>
        <taxon>Daphniidae</taxon>
        <taxon>Daphnia</taxon>
    </lineage>
</organism>
<dbReference type="SMART" id="SM00324">
    <property type="entry name" value="RhoGAP"/>
    <property type="match status" value="1"/>
</dbReference>
<feature type="compositionally biased region" description="Gly residues" evidence="1">
    <location>
        <begin position="694"/>
        <end position="707"/>
    </location>
</feature>
<feature type="compositionally biased region" description="Acidic residues" evidence="1">
    <location>
        <begin position="739"/>
        <end position="749"/>
    </location>
</feature>
<feature type="domain" description="WW" evidence="2">
    <location>
        <begin position="43"/>
        <end position="70"/>
    </location>
</feature>
<dbReference type="Pfam" id="PF00784">
    <property type="entry name" value="MyTH4"/>
    <property type="match status" value="1"/>
</dbReference>
<dbReference type="GO" id="GO:0005737">
    <property type="term" value="C:cytoplasm"/>
    <property type="evidence" value="ECO:0007669"/>
    <property type="project" value="TreeGrafter"/>
</dbReference>
<feature type="compositionally biased region" description="Low complexity" evidence="1">
    <location>
        <begin position="244"/>
        <end position="254"/>
    </location>
</feature>
<evidence type="ECO:0000313" key="5">
    <source>
        <dbReference type="EMBL" id="CAH0112841.1"/>
    </source>
</evidence>
<feature type="compositionally biased region" description="Polar residues" evidence="1">
    <location>
        <begin position="616"/>
        <end position="628"/>
    </location>
</feature>
<dbReference type="OrthoDB" id="437889at2759"/>
<feature type="compositionally biased region" description="Basic residues" evidence="1">
    <location>
        <begin position="194"/>
        <end position="211"/>
    </location>
</feature>
<dbReference type="GO" id="GO:0005856">
    <property type="term" value="C:cytoskeleton"/>
    <property type="evidence" value="ECO:0007669"/>
    <property type="project" value="InterPro"/>
</dbReference>
<feature type="compositionally biased region" description="Polar residues" evidence="1">
    <location>
        <begin position="212"/>
        <end position="221"/>
    </location>
</feature>
<dbReference type="InterPro" id="IPR036020">
    <property type="entry name" value="WW_dom_sf"/>
</dbReference>
<feature type="domain" description="MyTH4" evidence="4">
    <location>
        <begin position="965"/>
        <end position="1130"/>
    </location>
</feature>
<feature type="region of interest" description="Disordered" evidence="1">
    <location>
        <begin position="467"/>
        <end position="628"/>
    </location>
</feature>
<dbReference type="Pfam" id="PF00620">
    <property type="entry name" value="RhoGAP"/>
    <property type="match status" value="1"/>
</dbReference>
<feature type="compositionally biased region" description="Polar residues" evidence="1">
    <location>
        <begin position="84"/>
        <end position="94"/>
    </location>
</feature>
<evidence type="ECO:0000259" key="2">
    <source>
        <dbReference type="PROSITE" id="PS50020"/>
    </source>
</evidence>
<dbReference type="Gene3D" id="2.20.70.10">
    <property type="match status" value="1"/>
</dbReference>
<feature type="compositionally biased region" description="Polar residues" evidence="1">
    <location>
        <begin position="181"/>
        <end position="190"/>
    </location>
</feature>
<name>A0A8J2S218_9CRUS</name>
<feature type="compositionally biased region" description="Low complexity" evidence="1">
    <location>
        <begin position="499"/>
        <end position="524"/>
    </location>
</feature>
<dbReference type="GO" id="GO:0007165">
    <property type="term" value="P:signal transduction"/>
    <property type="evidence" value="ECO:0007669"/>
    <property type="project" value="InterPro"/>
</dbReference>
<dbReference type="InterPro" id="IPR038185">
    <property type="entry name" value="MyTH4_dom_sf"/>
</dbReference>
<feature type="compositionally biased region" description="Low complexity" evidence="1">
    <location>
        <begin position="841"/>
        <end position="864"/>
    </location>
</feature>
<evidence type="ECO:0000256" key="1">
    <source>
        <dbReference type="SAM" id="MobiDB-lite"/>
    </source>
</evidence>
<dbReference type="Proteomes" id="UP000789390">
    <property type="component" value="Unassembled WGS sequence"/>
</dbReference>
<dbReference type="Gene3D" id="1.10.555.10">
    <property type="entry name" value="Rho GTPase activation protein"/>
    <property type="match status" value="1"/>
</dbReference>
<feature type="compositionally biased region" description="Polar residues" evidence="1">
    <location>
        <begin position="580"/>
        <end position="600"/>
    </location>
</feature>
<keyword evidence="6" id="KW-1185">Reference proteome</keyword>